<name>A0AAW2FHT9_9HYME</name>
<proteinExistence type="predicted"/>
<dbReference type="Proteomes" id="UP001430953">
    <property type="component" value="Unassembled WGS sequence"/>
</dbReference>
<dbReference type="AlphaFoldDB" id="A0AAW2FHT9"/>
<keyword evidence="2" id="KW-1185">Reference proteome</keyword>
<reference evidence="1 2" key="1">
    <citation type="submission" date="2023-03" db="EMBL/GenBank/DDBJ databases">
        <title>High recombination rates correlate with genetic variation in Cardiocondyla obscurior ants.</title>
        <authorList>
            <person name="Errbii M."/>
        </authorList>
    </citation>
    <scope>NUCLEOTIDE SEQUENCE [LARGE SCALE GENOMIC DNA]</scope>
    <source>
        <strain evidence="1">Alpha-2009</strain>
        <tissue evidence="1">Whole body</tissue>
    </source>
</reference>
<evidence type="ECO:0000313" key="1">
    <source>
        <dbReference type="EMBL" id="KAL0115038.1"/>
    </source>
</evidence>
<gene>
    <name evidence="1" type="ORF">PUN28_010538</name>
</gene>
<evidence type="ECO:0008006" key="3">
    <source>
        <dbReference type="Google" id="ProtNLM"/>
    </source>
</evidence>
<protein>
    <recommendedName>
        <fullName evidence="3">Ribosomal protein L16</fullName>
    </recommendedName>
</protein>
<sequence length="137" mass="15191">MCVLGKFGGIRGGRERRVEGELSFGRVGFPKYSLKTIVGINCLLKMHNKLIFIITFSLRGERKLKSKARGGPMGMKIAWRRGEVFVPPYKSQYPLVSAVVRERRATSARGKGRLALAAREREKGREDENGAAVANGI</sequence>
<evidence type="ECO:0000313" key="2">
    <source>
        <dbReference type="Proteomes" id="UP001430953"/>
    </source>
</evidence>
<accession>A0AAW2FHT9</accession>
<comment type="caution">
    <text evidence="1">The sequence shown here is derived from an EMBL/GenBank/DDBJ whole genome shotgun (WGS) entry which is preliminary data.</text>
</comment>
<organism evidence="1 2">
    <name type="scientific">Cardiocondyla obscurior</name>
    <dbReference type="NCBI Taxonomy" id="286306"/>
    <lineage>
        <taxon>Eukaryota</taxon>
        <taxon>Metazoa</taxon>
        <taxon>Ecdysozoa</taxon>
        <taxon>Arthropoda</taxon>
        <taxon>Hexapoda</taxon>
        <taxon>Insecta</taxon>
        <taxon>Pterygota</taxon>
        <taxon>Neoptera</taxon>
        <taxon>Endopterygota</taxon>
        <taxon>Hymenoptera</taxon>
        <taxon>Apocrita</taxon>
        <taxon>Aculeata</taxon>
        <taxon>Formicoidea</taxon>
        <taxon>Formicidae</taxon>
        <taxon>Myrmicinae</taxon>
        <taxon>Cardiocondyla</taxon>
    </lineage>
</organism>
<dbReference type="EMBL" id="JADYXP020000010">
    <property type="protein sequence ID" value="KAL0115038.1"/>
    <property type="molecule type" value="Genomic_DNA"/>
</dbReference>